<sequence length="244" mass="27440">MVSVIKENIQLLANKVLKPFNLRLARLAQGVGMDLCLKGLAQRGYSPQVVLDIGAAQGSWTKLAMQSWPDAGYFMIEPLEERLPPLKVLTNQHSNTKFILAAAGSEPGTLQIGVTQDLDSSSLMYSGTASREVPIVSIDNLFEQGVIKQPHFIKIDVQGYELNVLSGAKKVLKSSDFILLELQFFRFSSEMILLHESIAWMNEQNFQPYEIVNVLRRPLDNAMGQCDILFIRKDNWLLKSQNWS</sequence>
<organism evidence="2 3">
    <name type="scientific">Nostoc linckia FACHB-391</name>
    <dbReference type="NCBI Taxonomy" id="2692906"/>
    <lineage>
        <taxon>Bacteria</taxon>
        <taxon>Bacillati</taxon>
        <taxon>Cyanobacteriota</taxon>
        <taxon>Cyanophyceae</taxon>
        <taxon>Nostocales</taxon>
        <taxon>Nostocaceae</taxon>
        <taxon>Nostoc</taxon>
    </lineage>
</organism>
<evidence type="ECO:0000313" key="3">
    <source>
        <dbReference type="Proteomes" id="UP000604661"/>
    </source>
</evidence>
<dbReference type="GO" id="GO:0032259">
    <property type="term" value="P:methylation"/>
    <property type="evidence" value="ECO:0007669"/>
    <property type="project" value="UniProtKB-KW"/>
</dbReference>
<dbReference type="NCBIfam" id="TIGR01444">
    <property type="entry name" value="fkbM_fam"/>
    <property type="match status" value="1"/>
</dbReference>
<proteinExistence type="predicted"/>
<feature type="domain" description="Methyltransferase FkbM" evidence="1">
    <location>
        <begin position="52"/>
        <end position="207"/>
    </location>
</feature>
<dbReference type="PANTHER" id="PTHR36973">
    <property type="entry name" value="SLL1456 PROTEIN-RELATED"/>
    <property type="match status" value="1"/>
</dbReference>
<dbReference type="InterPro" id="IPR006342">
    <property type="entry name" value="FkbM_mtfrase"/>
</dbReference>
<dbReference type="EMBL" id="JACJTE010000020">
    <property type="protein sequence ID" value="MBD2562670.1"/>
    <property type="molecule type" value="Genomic_DNA"/>
</dbReference>
<dbReference type="GO" id="GO:0008168">
    <property type="term" value="F:methyltransferase activity"/>
    <property type="evidence" value="ECO:0007669"/>
    <property type="project" value="UniProtKB-KW"/>
</dbReference>
<dbReference type="InterPro" id="IPR029063">
    <property type="entry name" value="SAM-dependent_MTases_sf"/>
</dbReference>
<dbReference type="RefSeq" id="WP_190894659.1">
    <property type="nucleotide sequence ID" value="NZ_JACJTE010000020.1"/>
</dbReference>
<comment type="caution">
    <text evidence="2">The sequence shown here is derived from an EMBL/GenBank/DDBJ whole genome shotgun (WGS) entry which is preliminary data.</text>
</comment>
<keyword evidence="3" id="KW-1185">Reference proteome</keyword>
<keyword evidence="2" id="KW-0489">Methyltransferase</keyword>
<evidence type="ECO:0000313" key="2">
    <source>
        <dbReference type="EMBL" id="MBD2562670.1"/>
    </source>
</evidence>
<keyword evidence="2" id="KW-0808">Transferase</keyword>
<dbReference type="SUPFAM" id="SSF53335">
    <property type="entry name" value="S-adenosyl-L-methionine-dependent methyltransferases"/>
    <property type="match status" value="1"/>
</dbReference>
<dbReference type="InterPro" id="IPR053188">
    <property type="entry name" value="FkbM_Methyltransferase"/>
</dbReference>
<evidence type="ECO:0000259" key="1">
    <source>
        <dbReference type="Pfam" id="PF05050"/>
    </source>
</evidence>
<dbReference type="Gene3D" id="3.40.50.150">
    <property type="entry name" value="Vaccinia Virus protein VP39"/>
    <property type="match status" value="1"/>
</dbReference>
<protein>
    <submittedName>
        <fullName evidence="2">FkbM family methyltransferase</fullName>
    </submittedName>
</protein>
<reference evidence="2 3" key="1">
    <citation type="journal article" date="2020" name="ISME J.">
        <title>Comparative genomics reveals insights into cyanobacterial evolution and habitat adaptation.</title>
        <authorList>
            <person name="Chen M.Y."/>
            <person name="Teng W.K."/>
            <person name="Zhao L."/>
            <person name="Hu C.X."/>
            <person name="Zhou Y.K."/>
            <person name="Han B.P."/>
            <person name="Song L.R."/>
            <person name="Shu W.S."/>
        </authorList>
    </citation>
    <scope>NUCLEOTIDE SEQUENCE [LARGE SCALE GENOMIC DNA]</scope>
    <source>
        <strain evidence="2 3">FACHB-391</strain>
    </source>
</reference>
<accession>A0ABR8EXJ6</accession>
<dbReference type="Proteomes" id="UP000604661">
    <property type="component" value="Unassembled WGS sequence"/>
</dbReference>
<name>A0ABR8EXJ6_NOSLI</name>
<dbReference type="Pfam" id="PF05050">
    <property type="entry name" value="Methyltransf_21"/>
    <property type="match status" value="1"/>
</dbReference>
<gene>
    <name evidence="2" type="ORF">H6G95_19025</name>
</gene>
<dbReference type="PANTHER" id="PTHR36973:SF4">
    <property type="entry name" value="NODULATION PROTEIN"/>
    <property type="match status" value="1"/>
</dbReference>